<evidence type="ECO:0000313" key="10">
    <source>
        <dbReference type="EMBL" id="OZG52175.1"/>
    </source>
</evidence>
<evidence type="ECO:0000256" key="1">
    <source>
        <dbReference type="ARBA" id="ARBA00004651"/>
    </source>
</evidence>
<keyword evidence="5 9" id="KW-0812">Transmembrane</keyword>
<evidence type="ECO:0000256" key="4">
    <source>
        <dbReference type="ARBA" id="ARBA00022475"/>
    </source>
</evidence>
<accession>A0A261EZA7</accession>
<name>A0A261EZA7_9BIFI</name>
<reference evidence="10 11" key="1">
    <citation type="journal article" date="2017" name="BMC Genomics">
        <title>Comparative genomic and phylogenomic analyses of the Bifidobacteriaceae family.</title>
        <authorList>
            <person name="Lugli G.A."/>
            <person name="Milani C."/>
            <person name="Turroni F."/>
            <person name="Duranti S."/>
            <person name="Mancabelli L."/>
            <person name="Mangifesta M."/>
            <person name="Ferrario C."/>
            <person name="Modesto M."/>
            <person name="Mattarelli P."/>
            <person name="Jiri K."/>
            <person name="van Sinderen D."/>
            <person name="Ventura M."/>
        </authorList>
    </citation>
    <scope>NUCLEOTIDE SEQUENCE [LARGE SCALE GENOMIC DNA]</scope>
    <source>
        <strain evidence="10 11">DSM 24742</strain>
    </source>
</reference>
<dbReference type="OrthoDB" id="9809216at2"/>
<dbReference type="Gene3D" id="1.10.1760.20">
    <property type="match status" value="1"/>
</dbReference>
<dbReference type="GO" id="GO:0032217">
    <property type="term" value="F:riboflavin transmembrane transporter activity"/>
    <property type="evidence" value="ECO:0007669"/>
    <property type="project" value="InterPro"/>
</dbReference>
<proteinExistence type="inferred from homology"/>
<evidence type="ECO:0000256" key="9">
    <source>
        <dbReference type="SAM" id="Phobius"/>
    </source>
</evidence>
<dbReference type="InterPro" id="IPR025720">
    <property type="entry name" value="RibU"/>
</dbReference>
<evidence type="ECO:0000256" key="8">
    <source>
        <dbReference type="SAM" id="MobiDB-lite"/>
    </source>
</evidence>
<dbReference type="GO" id="GO:0005886">
    <property type="term" value="C:plasma membrane"/>
    <property type="evidence" value="ECO:0007669"/>
    <property type="project" value="UniProtKB-SubCell"/>
</dbReference>
<sequence>MGVSQHTQNPTDQSNSANSASTAKTANPGKTTDTARVTPHSHSTTGSGTWSTRRIAVYALFVAVALALSFISVPLMPAAPFLQYDPSGIIALIAGFAFGPSAAAIVTVLTWLPHLFTNPFGAIMAILVTGGASIPAAIVYKRHRAFTGAVIGLLLGDVIAIALAIVGNLIITPLYSPGITVADVIGMIVPFLLPFNLLKMAINTIVTIAAYKPCSLLLKRTDA</sequence>
<dbReference type="InterPro" id="IPR024529">
    <property type="entry name" value="ECF_trnsprt_substrate-spec"/>
</dbReference>
<feature type="transmembrane region" description="Helical" evidence="9">
    <location>
        <begin position="118"/>
        <end position="139"/>
    </location>
</feature>
<evidence type="ECO:0000256" key="3">
    <source>
        <dbReference type="ARBA" id="ARBA00022448"/>
    </source>
</evidence>
<organism evidence="10 11">
    <name type="scientific">Pseudoscardovia radai</name>
    <dbReference type="NCBI Taxonomy" id="987066"/>
    <lineage>
        <taxon>Bacteria</taxon>
        <taxon>Bacillati</taxon>
        <taxon>Actinomycetota</taxon>
        <taxon>Actinomycetes</taxon>
        <taxon>Bifidobacteriales</taxon>
        <taxon>Bifidobacteriaceae</taxon>
        <taxon>Pseudoscardovia</taxon>
    </lineage>
</organism>
<keyword evidence="3" id="KW-0813">Transport</keyword>
<keyword evidence="4" id="KW-1003">Cell membrane</keyword>
<dbReference type="Pfam" id="PF12822">
    <property type="entry name" value="ECF_trnsprt"/>
    <property type="match status" value="1"/>
</dbReference>
<evidence type="ECO:0000256" key="5">
    <source>
        <dbReference type="ARBA" id="ARBA00022692"/>
    </source>
</evidence>
<feature type="region of interest" description="Disordered" evidence="8">
    <location>
        <begin position="1"/>
        <end position="48"/>
    </location>
</feature>
<keyword evidence="7 9" id="KW-0472">Membrane</keyword>
<feature type="compositionally biased region" description="Polar residues" evidence="8">
    <location>
        <begin position="1"/>
        <end position="13"/>
    </location>
</feature>
<dbReference type="PANTHER" id="PTHR38438">
    <property type="entry name" value="RIBOFLAVIN TRANSPORTER RIBU"/>
    <property type="match status" value="1"/>
</dbReference>
<dbReference type="RefSeq" id="WP_094660552.1">
    <property type="nucleotide sequence ID" value="NZ_MWWR01000005.1"/>
</dbReference>
<evidence type="ECO:0000256" key="2">
    <source>
        <dbReference type="ARBA" id="ARBA00005540"/>
    </source>
</evidence>
<dbReference type="AlphaFoldDB" id="A0A261EZA7"/>
<comment type="caution">
    <text evidence="10">The sequence shown here is derived from an EMBL/GenBank/DDBJ whole genome shotgun (WGS) entry which is preliminary data.</text>
</comment>
<evidence type="ECO:0000256" key="6">
    <source>
        <dbReference type="ARBA" id="ARBA00022989"/>
    </source>
</evidence>
<gene>
    <name evidence="10" type="ORF">PSRA_0725</name>
</gene>
<evidence type="ECO:0000313" key="11">
    <source>
        <dbReference type="Proteomes" id="UP000216725"/>
    </source>
</evidence>
<comment type="similarity">
    <text evidence="2">Belongs to the prokaryotic riboflavin transporter (P-RFT) (TC 2.A.87) family.</text>
</comment>
<comment type="subcellular location">
    <subcellularLocation>
        <location evidence="1">Cell membrane</location>
        <topology evidence="1">Multi-pass membrane protein</topology>
    </subcellularLocation>
</comment>
<feature type="compositionally biased region" description="Low complexity" evidence="8">
    <location>
        <begin position="14"/>
        <end position="27"/>
    </location>
</feature>
<evidence type="ECO:0000256" key="7">
    <source>
        <dbReference type="ARBA" id="ARBA00023136"/>
    </source>
</evidence>
<dbReference type="EMBL" id="MWWR01000005">
    <property type="protein sequence ID" value="OZG52175.1"/>
    <property type="molecule type" value="Genomic_DNA"/>
</dbReference>
<keyword evidence="11" id="KW-1185">Reference proteome</keyword>
<evidence type="ECO:0008006" key="12">
    <source>
        <dbReference type="Google" id="ProtNLM"/>
    </source>
</evidence>
<feature type="transmembrane region" description="Helical" evidence="9">
    <location>
        <begin position="88"/>
        <end position="112"/>
    </location>
</feature>
<feature type="transmembrane region" description="Helical" evidence="9">
    <location>
        <begin position="146"/>
        <end position="171"/>
    </location>
</feature>
<feature type="transmembrane region" description="Helical" evidence="9">
    <location>
        <begin position="55"/>
        <end position="76"/>
    </location>
</feature>
<protein>
    <recommendedName>
        <fullName evidence="12">ECF transporter S component</fullName>
    </recommendedName>
</protein>
<dbReference type="Proteomes" id="UP000216725">
    <property type="component" value="Unassembled WGS sequence"/>
</dbReference>
<dbReference type="PANTHER" id="PTHR38438:SF1">
    <property type="entry name" value="RIBOFLAVIN TRANSPORTER RIBU"/>
    <property type="match status" value="1"/>
</dbReference>
<keyword evidence="6 9" id="KW-1133">Transmembrane helix</keyword>